<dbReference type="InterPro" id="IPR036390">
    <property type="entry name" value="WH_DNA-bd_sf"/>
</dbReference>
<keyword evidence="7" id="KW-1185">Reference proteome</keyword>
<dbReference type="GO" id="GO:0003677">
    <property type="term" value="F:DNA binding"/>
    <property type="evidence" value="ECO:0007669"/>
    <property type="project" value="UniProtKB-KW"/>
</dbReference>
<dbReference type="Proteomes" id="UP001239167">
    <property type="component" value="Unassembled WGS sequence"/>
</dbReference>
<evidence type="ECO:0000313" key="6">
    <source>
        <dbReference type="EMBL" id="MDQ0202908.1"/>
    </source>
</evidence>
<dbReference type="PRINTS" id="PR00039">
    <property type="entry name" value="HTHLYSR"/>
</dbReference>
<reference evidence="6 7" key="1">
    <citation type="submission" date="2023-07" db="EMBL/GenBank/DDBJ databases">
        <title>Genomic Encyclopedia of Type Strains, Phase IV (KMG-IV): sequencing the most valuable type-strain genomes for metagenomic binning, comparative biology and taxonomic classification.</title>
        <authorList>
            <person name="Goeker M."/>
        </authorList>
    </citation>
    <scope>NUCLEOTIDE SEQUENCE [LARGE SCALE GENOMIC DNA]</scope>
    <source>
        <strain evidence="6 7">DSM 16980</strain>
    </source>
</reference>
<keyword evidence="4" id="KW-0804">Transcription</keyword>
<keyword evidence="3 6" id="KW-0238">DNA-binding</keyword>
<dbReference type="InterPro" id="IPR036388">
    <property type="entry name" value="WH-like_DNA-bd_sf"/>
</dbReference>
<evidence type="ECO:0000256" key="4">
    <source>
        <dbReference type="ARBA" id="ARBA00023163"/>
    </source>
</evidence>
<organism evidence="6 7">
    <name type="scientific">Pectinatus haikarae</name>
    <dbReference type="NCBI Taxonomy" id="349096"/>
    <lineage>
        <taxon>Bacteria</taxon>
        <taxon>Bacillati</taxon>
        <taxon>Bacillota</taxon>
        <taxon>Negativicutes</taxon>
        <taxon>Selenomonadales</taxon>
        <taxon>Selenomonadaceae</taxon>
        <taxon>Pectinatus</taxon>
    </lineage>
</organism>
<evidence type="ECO:0000256" key="1">
    <source>
        <dbReference type="ARBA" id="ARBA00009437"/>
    </source>
</evidence>
<comment type="similarity">
    <text evidence="1">Belongs to the LysR transcriptional regulatory family.</text>
</comment>
<evidence type="ECO:0000259" key="5">
    <source>
        <dbReference type="PROSITE" id="PS50931"/>
    </source>
</evidence>
<comment type="caution">
    <text evidence="6">The sequence shown here is derived from an EMBL/GenBank/DDBJ whole genome shotgun (WGS) entry which is preliminary data.</text>
</comment>
<dbReference type="InterPro" id="IPR005119">
    <property type="entry name" value="LysR_subst-bd"/>
</dbReference>
<proteinExistence type="inferred from homology"/>
<dbReference type="PANTHER" id="PTHR30126">
    <property type="entry name" value="HTH-TYPE TRANSCRIPTIONAL REGULATOR"/>
    <property type="match status" value="1"/>
</dbReference>
<dbReference type="RefSeq" id="WP_196605710.1">
    <property type="nucleotide sequence ID" value="NZ_CP116940.1"/>
</dbReference>
<feature type="domain" description="HTH lysR-type" evidence="5">
    <location>
        <begin position="1"/>
        <end position="58"/>
    </location>
</feature>
<dbReference type="Gene3D" id="3.40.190.290">
    <property type="match status" value="1"/>
</dbReference>
<gene>
    <name evidence="6" type="ORF">J2S01_000604</name>
</gene>
<dbReference type="Pfam" id="PF00126">
    <property type="entry name" value="HTH_1"/>
    <property type="match status" value="1"/>
</dbReference>
<evidence type="ECO:0000256" key="2">
    <source>
        <dbReference type="ARBA" id="ARBA00023015"/>
    </source>
</evidence>
<evidence type="ECO:0000256" key="3">
    <source>
        <dbReference type="ARBA" id="ARBA00023125"/>
    </source>
</evidence>
<keyword evidence="2" id="KW-0805">Transcription regulation</keyword>
<dbReference type="EMBL" id="JAUSUE010000003">
    <property type="protein sequence ID" value="MDQ0202908.1"/>
    <property type="molecule type" value="Genomic_DNA"/>
</dbReference>
<dbReference type="SUPFAM" id="SSF53850">
    <property type="entry name" value="Periplasmic binding protein-like II"/>
    <property type="match status" value="1"/>
</dbReference>
<dbReference type="InterPro" id="IPR000847">
    <property type="entry name" value="LysR_HTH_N"/>
</dbReference>
<accession>A0ABT9Y4Z9</accession>
<dbReference type="PROSITE" id="PS50931">
    <property type="entry name" value="HTH_LYSR"/>
    <property type="match status" value="1"/>
</dbReference>
<dbReference type="SUPFAM" id="SSF46785">
    <property type="entry name" value="Winged helix' DNA-binding domain"/>
    <property type="match status" value="1"/>
</dbReference>
<protein>
    <submittedName>
        <fullName evidence="6">DNA-binding transcriptional LysR family regulator</fullName>
    </submittedName>
</protein>
<sequence>MTLRHMKIFICVCDENNMTKAAARLHMTQPSVSLAIHEMEIYYKTVLFERLGRRLFITEAGKQLLIYVRHIVNLNKQIETTMQCYGVQCSLRVGASMTIGEAVLINLLEEMRKKNKNAEILSEIHNTKELENMLLKDELDIAMVEGRIRSEYLIVQPFMADELVFITAAHNSILEKKEISLEDAAELNFFVRESGSGTRELFEQMMQSHNKKIKIAGVYNNAEAIKKAVIADLGVSVISRRIIGPELEQGKLKVFSVSDVILKRSFNIVYHKNKYISPLLKSWIKICHDFEGAVLSSLNAKSAEK</sequence>
<dbReference type="Gene3D" id="1.10.10.10">
    <property type="entry name" value="Winged helix-like DNA-binding domain superfamily/Winged helix DNA-binding domain"/>
    <property type="match status" value="1"/>
</dbReference>
<evidence type="ECO:0000313" key="7">
    <source>
        <dbReference type="Proteomes" id="UP001239167"/>
    </source>
</evidence>
<dbReference type="PANTHER" id="PTHR30126:SF39">
    <property type="entry name" value="HTH-TYPE TRANSCRIPTIONAL REGULATOR CYSL"/>
    <property type="match status" value="1"/>
</dbReference>
<name>A0ABT9Y4Z9_9FIRM</name>
<dbReference type="Pfam" id="PF03466">
    <property type="entry name" value="LysR_substrate"/>
    <property type="match status" value="1"/>
</dbReference>